<accession>A0A0F4JTD7</accession>
<dbReference type="Proteomes" id="UP000033551">
    <property type="component" value="Unassembled WGS sequence"/>
</dbReference>
<evidence type="ECO:0000313" key="1">
    <source>
        <dbReference type="EMBL" id="KJY37094.1"/>
    </source>
</evidence>
<protein>
    <submittedName>
        <fullName evidence="1">Uncharacterized protein</fullName>
    </submittedName>
</protein>
<sequence>MDPRVVIHRPDEEGGRRVHIDGTILGLAKSERDLREFLRRVELPGWEDVDLNDTSLFKWEGPGPESWES</sequence>
<dbReference type="EMBL" id="JZWV01000119">
    <property type="protein sequence ID" value="KJY37094.1"/>
    <property type="molecule type" value="Genomic_DNA"/>
</dbReference>
<keyword evidence="2" id="KW-1185">Reference proteome</keyword>
<dbReference type="AlphaFoldDB" id="A0A0F4JTD7"/>
<comment type="caution">
    <text evidence="1">The sequence shown here is derived from an EMBL/GenBank/DDBJ whole genome shotgun (WGS) entry which is preliminary data.</text>
</comment>
<proteinExistence type="predicted"/>
<evidence type="ECO:0000313" key="2">
    <source>
        <dbReference type="Proteomes" id="UP000033551"/>
    </source>
</evidence>
<name>A0A0F4JTD7_9ACTN</name>
<organism evidence="1 2">
    <name type="scientific">Streptomyces katrae</name>
    <dbReference type="NCBI Taxonomy" id="68223"/>
    <lineage>
        <taxon>Bacteria</taxon>
        <taxon>Bacillati</taxon>
        <taxon>Actinomycetota</taxon>
        <taxon>Actinomycetes</taxon>
        <taxon>Kitasatosporales</taxon>
        <taxon>Streptomycetaceae</taxon>
        <taxon>Streptomyces</taxon>
    </lineage>
</organism>
<dbReference type="RefSeq" id="WP_045946416.1">
    <property type="nucleotide sequence ID" value="NZ_JZWV01000119.1"/>
</dbReference>
<dbReference type="PATRIC" id="fig|68223.7.peg.3216"/>
<gene>
    <name evidence="1" type="ORF">VR44_06515</name>
</gene>
<reference evidence="1 2" key="1">
    <citation type="submission" date="2015-02" db="EMBL/GenBank/DDBJ databases">
        <authorList>
            <person name="Ju K.-S."/>
            <person name="Doroghazi J.R."/>
            <person name="Metcalf W."/>
        </authorList>
    </citation>
    <scope>NUCLEOTIDE SEQUENCE [LARGE SCALE GENOMIC DNA]</scope>
    <source>
        <strain evidence="1 2">NRRL ISP-5550</strain>
    </source>
</reference>
<dbReference type="OrthoDB" id="4255520at2"/>